<dbReference type="Pfam" id="PF00454">
    <property type="entry name" value="PI3_PI4_kinase"/>
    <property type="match status" value="1"/>
</dbReference>
<dbReference type="GO" id="GO:0006355">
    <property type="term" value="P:regulation of DNA-templated transcription"/>
    <property type="evidence" value="ECO:0007669"/>
    <property type="project" value="TreeGrafter"/>
</dbReference>
<dbReference type="GeneID" id="27344197"/>
<dbReference type="PROSITE" id="PS51189">
    <property type="entry name" value="FAT"/>
    <property type="match status" value="1"/>
</dbReference>
<gene>
    <name evidence="8" type="ORF">PV07_05003</name>
</gene>
<dbReference type="Pfam" id="PF02259">
    <property type="entry name" value="FAT"/>
    <property type="match status" value="1"/>
</dbReference>
<sequence>MDASQKIDVYAARLSDPKIDTRTKSNVATELRDSVESLCTPSSVYTKFLTKLWPVFKKILEGKPDSNPTSFEHILRNQILEILHRLQHQLHEVEPFALDMVETLMELVRVENEDNAVLCLKTIMDLERHQPSATAPKVQPFLDLIQEMFELMEQVVRETFDSPAPHHPAPSSTSIPQSQTFQSPRPGSPATTVSDPGTEKKEHAPLAKGMQSFKVLSECPIIVVSIFQAHRGAVAANVKKFVPSIKGILLLQAKAQEKAHAEAAANKTIFTGVSKEIKNRAAFGDFITAQVKTMSFLAYLLRVYANQLTDFLPTLPGVVVRLLKDCPREKSGARKELLVAIRHIINFNYRKIFLNKIDELLDERILIGDGLTVYESMRPLAYSMLADLIHHVRDSLDRNQIRRTIEVYTKNLHDNFPGTSFQTMSAKLLLNMAESITKLESKEDARYFLIMILDAIGDKFAAMNYQYENAVKLSRQYGDKSKESQTETYMDDKDEIPDWDEVDIFSATPIKTSNPRERGADPVNDNKFLFKNLVNGLKNMFYQLKTCNPPGLNVDQASIPINWNEVSFGYNAEETRVVTKLFHEGARVFRYYSAEAPAPDMQYSSPVDFMASHSMAQMTREEKELLESFGTVFHCIDPATFHEVFQAEIPYLHDLMSEHTALLHLPQFFLASEATSPAFAGMVLQYLMNKLPEVGSSDIVLSSILLRMFKLSFMAVTLFSAHNEQVLLPHITKIITQCVQLSVTAEKPIHYFILLRSLFRSIGGGRFELLYKEILPLLEMLLETFNHLLQGARDPHDRDLYVELTLTVPARLSHLLPHLNHLMRPLVVALRAGPDLVGQGLRTLELCVDNLTADYLDPIMAPIMDDLMTALFEHLKPQPYQHFHSHTTMRILGKLGGRNRKFLNHPHRLSYRRYTDDEPSFDIRLIDTSRDRAFPLDTGVDLAIRKLTETAKNTNSKALDLYYKQQSFKYISNQVKLFIGQDHLPDDLATLLRLQANDLLARRFSTYADMLAENEFGKSVQKRREQEENLKKLIKACFTATTVPDLKPQAEAFIQSISRHFAIVELGQALCDAGRRTKEFDVNLGEGAVHLSTRILADVICDCLASDNIIIREAAEASMLAVVDTARTIFGTEEKAAKLPFFTHLTQTFCHRCREVEWFTKAGATLGIQILVKKLNLGNPFLNSKQLEIIKALLFVIKDTPQEVPASTRITAQETLEFILRKCCAGQTREMLTNERSTIHALSVTFSLELSHMNTHARETAQHAFSVMAEVVGVEVYELIAPVKDRFLPPIFNKPLRALPFLSQTGFIDAITYCLGLGHDLVPLNDQLNRLMMESLALADADSEILHPKPDEYNNAQLIVNLRVSCLKLLSIAMSLPEFATGPQNSSRARIITVFFKLLYSKSPEIIEAANAGLKEVLVQTSKLPKDLLQNGLRPILMNLQDSKRLTVAGLEGLARLLTLLTNYFKVEIGARLLEHMRVIADEQLLQKVSFGLIEQNPQMKIVTAIFNIFHLLPPAATSFMGDLVNSVLDLEAKLRRTVASPFRQPLILYLDKYPKETWSFFQSRLQEEKYGRFFAQILASESSPAIRDAVMNDTEAFIKAAFDVEGAPERHTAAINGIYVVHSICSFESAKDWLRDQQQIRAKVLTAGQEIEGELRKDQLQPSQRLRAEQTGDQVMEILTQYLTFSPDDLNFMIELFSSAAQGTIKTPLKLMKYIFYSIITDESASRRYNMIERCLDVYSQKAESHKVKTFLLHNVVNPIMARDVQNSRQEDSKAAPLADSKLFNLFLERLWKPTTPDGTDDSSQPGVDHTRMEALQLSAFILKYHKDAVSEDRKDIIKYSWGHIKLEDVINKYAAYVLICYFIRSYDTPPKIVVQIYNQLLKAHQNEGKALVTQALEVLAPVLPARIGASANTPGDKRTPSWARLPRKILNEETGNLQQVQSIFNFIVRQPDLFYESRELFIPTMIQMLHKLAPPPNPSNENKKLVLNLISLIQQWESRRVSAVSPPQSGAELTPSRKRDTAGEQKLAPPPAKEKGEYVITPELRVAVVKYMINFITTLPERFPVPAAELKAKTMQKAQQQGLSNDMCKKGVQLLRELLAPNMWTDIDVGLYEKLLDPILSGEKADKAEEKQLTCMVNALQVMRILLSTKPNEWIVDHMEKIQKLLEKPLKMEEPEIQDCLHLVTDDDKSLPLVRRVLEAIPTQKTDDADAMDLDAPPSDFPTRYSKIMVGEALSNGNYISGINNLWTLSLVRPADVDDHINGAMKALQQKLAKDHINAYVIPPGPPPQGWRLGEPLMDPYEFALGVDLIKKTIDILSSRMGELNEQRRPFLSVLASLVEKSFNVEMCSKVLDMVEKWVFNSTEPYPTLKEKTAVLHKMLIFEKWPNQNLLERFLELVIKIYEDPTVTRTELTVRLEHAFLIGTRAKDVEMRNRFMNIFNRALSKTASYRLNYVLTLQNWDTLADSFWLKQASHLIMGSVEMSMPARLHPEDVRVCPMSQLFNHNLVSPDQPKDDPIVEDGLDALVVAQRRFNQEIHEVKVRDLLDPLTQLQHIDDNVAYDVWVKLFPLCWSALNRDERLDLEKGMVTLLTREYHQRQLNLRPNVVQALLEGAVRAKPRFKVPPHVMKFLSRTYDAWYTALISLEESTVDPLIDTPAVRESNLDALVEVYAGLQEDDLFYGAWRRRCKFMETNAALSYEQHGIWDKAQQLWESAQVKARTGVVPFSQGEYYLWEDHWMICAQKLQQWDILGEFAKHENFNDLLLESAWRNYEAWSGEENRNQLDAMIKSVSDAPTPRRTFFQAFMALLRYNSKQMSRVEFQHVCDEAIQLSIRKWHQLPKRITNAHIPILQNFQQLVELHDASVICDSLMGTNERNLDSKSQEVKLLLQAWRDRLPNIWDDINAWQDLVTWRQHVFQLVNSTYLPLLPQGGNNVGNNSYAFRGYHETAWIINKFAHVARKHQMPEVCINQLGKIYTLPNIEIQEAFLKLREQAKCHYQNKAELNNGLDVINNTNLNYFGAQQKAEFYTLKGMFLAKLQHAEEANEAFGVALYYDLRLPKAWAEWGQYSDRKFKENPSNIEAASNAVSCYLEAAGLYKSAKSRKMLSRVLWLLSLDDEEGHIAKAFEDFKGETPVWYWTTFVPQLLGSLEHKEARLAKSVLVKIAKGFPQALFYHLRATREDFLGKKKQYEAQKAKQQKSQEEKKEPGSRPGTANGEAQTNGSSSPKPKQEPDTDAAEANGTEAGKKPEEPKRPWDYTDEIMAGLKTAFPLLALSMETMTDQLSKHFKCPPDEDAHRLIVALLNDGLHYISRAPMTYAEGAKLPPQTEANVARFVQSVLPAHIRKSFEADFVQTKPTMYEYIHKLRKWRDKFEQKLDHRQQWAPLESYSHHLSEFKFLKFDDSVEVPGQYQQHKDKNTDFVRIERFMPTVELVRGNSICHRRLTIRGHDGSLHPFAVQHPTGGKVRREERIVQLFRIFNQTLAKRKESRRRNLYFHLPIFVPIAPHIRLVQDDASYVTLQSVYEDHVRKLPPNTMSRDEPILFVLEKSRTIAEQQKTNPRTPEQVAIMKAEIFTTIQERWVPNTIALQYFQATYPSFEDFWLFRRQFSYQFAATTFMTYIMHMSARYPMKFSISRATGDIWASDLLPNLNSSRALFYNPEQVPFRLTPNLQTLMGPLGVEGIFTASLMAIARCLAEGDNGYEMEQQLAIFVRDEMYNWAGGRPQSSGSGGQGGDQRMEGSHLRELVAMNVEFITRRALTLAKTQGSVGAPSATSSGAQAANPNGTASGGEGSASNATAASAATGNAIPTGVTGVLPACQNVVDLVSKATDPTRLSGMDGLWMPWL</sequence>
<dbReference type="Gene3D" id="1.10.1070.11">
    <property type="entry name" value="Phosphatidylinositol 3-/4-kinase, catalytic domain"/>
    <property type="match status" value="1"/>
</dbReference>
<comment type="function">
    <text evidence="3">Serine/threonine protein kinase which activates checkpoint signaling upon genotoxic stresses such as ionizing radiation (IR), ultraviolet light (UV), or DNA replication stalling, thereby acting as a DNA damage sensor. Recognizes the substrate consensus sequence [ST]-Q. Phosphorylates histone H2A to form H2AS128ph (gamma-H2A) at sites of DNA damage, involved in the regulation of DNA damage response mechanism. Required for the control of telomere length and genome stability.</text>
</comment>
<dbReference type="Pfam" id="PF02260">
    <property type="entry name" value="FATC"/>
    <property type="match status" value="1"/>
</dbReference>
<dbReference type="VEuPathDB" id="FungiDB:PV07_05003"/>
<dbReference type="EMBL" id="KN847042">
    <property type="protein sequence ID" value="KIW29168.1"/>
    <property type="molecule type" value="Genomic_DNA"/>
</dbReference>
<feature type="region of interest" description="Disordered" evidence="4">
    <location>
        <begin position="3190"/>
        <end position="3256"/>
    </location>
</feature>
<evidence type="ECO:0000256" key="3">
    <source>
        <dbReference type="ARBA" id="ARBA00025079"/>
    </source>
</evidence>
<organism evidence="8 9">
    <name type="scientific">Cladophialophora immunda</name>
    <dbReference type="NCBI Taxonomy" id="569365"/>
    <lineage>
        <taxon>Eukaryota</taxon>
        <taxon>Fungi</taxon>
        <taxon>Dikarya</taxon>
        <taxon>Ascomycota</taxon>
        <taxon>Pezizomycotina</taxon>
        <taxon>Eurotiomycetes</taxon>
        <taxon>Chaetothyriomycetidae</taxon>
        <taxon>Chaetothyriales</taxon>
        <taxon>Herpotrichiellaceae</taxon>
        <taxon>Cladophialophora</taxon>
    </lineage>
</organism>
<feature type="region of interest" description="Disordered" evidence="4">
    <location>
        <begin position="160"/>
        <end position="205"/>
    </location>
</feature>
<dbReference type="PROSITE" id="PS50290">
    <property type="entry name" value="PI3_4_KINASE_3"/>
    <property type="match status" value="1"/>
</dbReference>
<evidence type="ECO:0000259" key="6">
    <source>
        <dbReference type="PROSITE" id="PS51189"/>
    </source>
</evidence>
<dbReference type="Proteomes" id="UP000054466">
    <property type="component" value="Unassembled WGS sequence"/>
</dbReference>
<feature type="compositionally biased region" description="Polar residues" evidence="4">
    <location>
        <begin position="3767"/>
        <end position="3783"/>
    </location>
</feature>
<protein>
    <recommendedName>
        <fullName evidence="10">Non-specific serine/threonine protein kinase</fullName>
    </recommendedName>
</protein>
<dbReference type="Pfam" id="PF20206">
    <property type="entry name" value="Tra1_ring"/>
    <property type="match status" value="1"/>
</dbReference>
<dbReference type="InterPro" id="IPR016024">
    <property type="entry name" value="ARM-type_fold"/>
</dbReference>
<dbReference type="STRING" id="569365.A0A0D2CDE6"/>
<comment type="similarity">
    <text evidence="1">Belongs to the PI3/PI4-kinase family. TRA1 subfamily.</text>
</comment>
<feature type="region of interest" description="Disordered" evidence="4">
    <location>
        <begin position="2003"/>
        <end position="2036"/>
    </location>
</feature>
<dbReference type="PROSITE" id="PS51190">
    <property type="entry name" value="FATC"/>
    <property type="match status" value="1"/>
</dbReference>
<dbReference type="RefSeq" id="XP_016249384.1">
    <property type="nucleotide sequence ID" value="XM_016391865.1"/>
</dbReference>
<dbReference type="SUPFAM" id="SSF48371">
    <property type="entry name" value="ARM repeat"/>
    <property type="match status" value="3"/>
</dbReference>
<evidence type="ECO:0008006" key="10">
    <source>
        <dbReference type="Google" id="ProtNLM"/>
    </source>
</evidence>
<dbReference type="PANTHER" id="PTHR11139">
    <property type="entry name" value="ATAXIA TELANGIECTASIA MUTATED ATM -RELATED"/>
    <property type="match status" value="1"/>
</dbReference>
<dbReference type="InterPro" id="IPR011009">
    <property type="entry name" value="Kinase-like_dom_sf"/>
</dbReference>
<dbReference type="GO" id="GO:0035267">
    <property type="term" value="C:NuA4 histone acetyltransferase complex"/>
    <property type="evidence" value="ECO:0007669"/>
    <property type="project" value="TreeGrafter"/>
</dbReference>
<proteinExistence type="inferred from homology"/>
<dbReference type="SMART" id="SM00146">
    <property type="entry name" value="PI3Kc"/>
    <property type="match status" value="1"/>
</dbReference>
<dbReference type="InterPro" id="IPR050517">
    <property type="entry name" value="DDR_Repair_Kinase"/>
</dbReference>
<evidence type="ECO:0000313" key="8">
    <source>
        <dbReference type="EMBL" id="KIW29168.1"/>
    </source>
</evidence>
<evidence type="ECO:0000256" key="1">
    <source>
        <dbReference type="ARBA" id="ARBA00007234"/>
    </source>
</evidence>
<dbReference type="Pfam" id="PF20175">
    <property type="entry name" value="Tra1_central"/>
    <property type="match status" value="1"/>
</dbReference>
<reference evidence="8 9" key="1">
    <citation type="submission" date="2015-01" db="EMBL/GenBank/DDBJ databases">
        <title>The Genome Sequence of Cladophialophora immunda CBS83496.</title>
        <authorList>
            <consortium name="The Broad Institute Genomics Platform"/>
            <person name="Cuomo C."/>
            <person name="de Hoog S."/>
            <person name="Gorbushina A."/>
            <person name="Stielow B."/>
            <person name="Teixiera M."/>
            <person name="Abouelleil A."/>
            <person name="Chapman S.B."/>
            <person name="Priest M."/>
            <person name="Young S.K."/>
            <person name="Wortman J."/>
            <person name="Nusbaum C."/>
            <person name="Birren B."/>
        </authorList>
    </citation>
    <scope>NUCLEOTIDE SEQUENCE [LARGE SCALE GENOMIC DNA]</scope>
    <source>
        <strain evidence="8 9">CBS 83496</strain>
    </source>
</reference>
<dbReference type="InterPro" id="IPR046805">
    <property type="entry name" value="Tra1_ring"/>
</dbReference>
<dbReference type="InterPro" id="IPR036940">
    <property type="entry name" value="PI3/4_kinase_cat_sf"/>
</dbReference>
<evidence type="ECO:0000256" key="4">
    <source>
        <dbReference type="SAM" id="MobiDB-lite"/>
    </source>
</evidence>
<feature type="domain" description="PI3K/PI4K catalytic" evidence="5">
    <location>
        <begin position="3428"/>
        <end position="3763"/>
    </location>
</feature>
<evidence type="ECO:0000259" key="5">
    <source>
        <dbReference type="PROSITE" id="PS50290"/>
    </source>
</evidence>
<feature type="compositionally biased region" description="Basic and acidic residues" evidence="4">
    <location>
        <begin position="3245"/>
        <end position="3256"/>
    </location>
</feature>
<dbReference type="GO" id="GO:0005634">
    <property type="term" value="C:nucleus"/>
    <property type="evidence" value="ECO:0007669"/>
    <property type="project" value="TreeGrafter"/>
</dbReference>
<dbReference type="HOGENOM" id="CLU_000129_1_0_1"/>
<feature type="compositionally biased region" description="Polar residues" evidence="4">
    <location>
        <begin position="3217"/>
        <end position="3228"/>
    </location>
</feature>
<comment type="subunit">
    <text evidence="2">Associates with DNA double-strand breaks.</text>
</comment>
<dbReference type="InterPro" id="IPR014009">
    <property type="entry name" value="PIK_FAT"/>
</dbReference>
<feature type="compositionally biased region" description="Basic and acidic residues" evidence="4">
    <location>
        <begin position="3190"/>
        <end position="3209"/>
    </location>
</feature>
<dbReference type="GO" id="GO:0000124">
    <property type="term" value="C:SAGA complex"/>
    <property type="evidence" value="ECO:0007669"/>
    <property type="project" value="TreeGrafter"/>
</dbReference>
<evidence type="ECO:0000259" key="7">
    <source>
        <dbReference type="PROSITE" id="PS51190"/>
    </source>
</evidence>
<accession>A0A0D2CDE6</accession>
<dbReference type="OrthoDB" id="5570127at2759"/>
<evidence type="ECO:0000256" key="2">
    <source>
        <dbReference type="ARBA" id="ARBA00011370"/>
    </source>
</evidence>
<dbReference type="InterPro" id="IPR003152">
    <property type="entry name" value="FATC_dom"/>
</dbReference>
<name>A0A0D2CDE6_9EURO</name>
<keyword evidence="9" id="KW-1185">Reference proteome</keyword>
<dbReference type="PANTHER" id="PTHR11139:SF1">
    <property type="entry name" value="TRANSFORMATION_TRANSCRIPTION DOMAIN-ASSOCIATED PROTEIN"/>
    <property type="match status" value="1"/>
</dbReference>
<feature type="domain" description="FATC" evidence="7">
    <location>
        <begin position="3814"/>
        <end position="3846"/>
    </location>
</feature>
<feature type="domain" description="FAT" evidence="6">
    <location>
        <begin position="2628"/>
        <end position="3183"/>
    </location>
</feature>
<dbReference type="InterPro" id="IPR003151">
    <property type="entry name" value="PIK-rel_kinase_FAT"/>
</dbReference>
<evidence type="ECO:0000313" key="9">
    <source>
        <dbReference type="Proteomes" id="UP000054466"/>
    </source>
</evidence>
<dbReference type="CDD" id="cd05163">
    <property type="entry name" value="PIKK_TRRAP"/>
    <property type="match status" value="1"/>
</dbReference>
<dbReference type="InterPro" id="IPR046807">
    <property type="entry name" value="Tra1_central"/>
</dbReference>
<feature type="compositionally biased region" description="Polar residues" evidence="4">
    <location>
        <begin position="175"/>
        <end position="195"/>
    </location>
</feature>
<dbReference type="SUPFAM" id="SSF56112">
    <property type="entry name" value="Protein kinase-like (PK-like)"/>
    <property type="match status" value="1"/>
</dbReference>
<dbReference type="InterPro" id="IPR000403">
    <property type="entry name" value="PI3/4_kinase_cat_dom"/>
</dbReference>
<dbReference type="GO" id="GO:0006281">
    <property type="term" value="P:DNA repair"/>
    <property type="evidence" value="ECO:0007669"/>
    <property type="project" value="TreeGrafter"/>
</dbReference>
<feature type="region of interest" description="Disordered" evidence="4">
    <location>
        <begin position="3767"/>
        <end position="3797"/>
    </location>
</feature>